<comment type="caution">
    <text evidence="1">The sequence shown here is derived from an EMBL/GenBank/DDBJ whole genome shotgun (WGS) entry which is preliminary data.</text>
</comment>
<evidence type="ECO:0000313" key="1">
    <source>
        <dbReference type="EMBL" id="TQN32834.1"/>
    </source>
</evidence>
<evidence type="ECO:0008006" key="3">
    <source>
        <dbReference type="Google" id="ProtNLM"/>
    </source>
</evidence>
<gene>
    <name evidence="1" type="ORF">FHX37_2818</name>
</gene>
<dbReference type="CDD" id="cd20694">
    <property type="entry name" value="CdiI_Ct-like"/>
    <property type="match status" value="1"/>
</dbReference>
<dbReference type="EMBL" id="VFQC01000001">
    <property type="protein sequence ID" value="TQN32834.1"/>
    <property type="molecule type" value="Genomic_DNA"/>
</dbReference>
<sequence length="110" mass="12317">MRYEEPERFEREDLARAQMSGDAGEVCSVLIGLVFHDGDWKWLQDTCLGLMDHDAGEVRTCAVTGMGHIARMYGNIEKDVVTHALERMRMDSKTAGAAENALEDIHIFSS</sequence>
<evidence type="ECO:0000313" key="2">
    <source>
        <dbReference type="Proteomes" id="UP000317422"/>
    </source>
</evidence>
<reference evidence="1 2" key="1">
    <citation type="submission" date="2019-06" db="EMBL/GenBank/DDBJ databases">
        <title>Sequencing the genomes of 1000 actinobacteria strains.</title>
        <authorList>
            <person name="Klenk H.-P."/>
        </authorList>
    </citation>
    <scope>NUCLEOTIDE SEQUENCE [LARGE SCALE GENOMIC DNA]</scope>
    <source>
        <strain evidence="1 2">DSM 45015</strain>
    </source>
</reference>
<organism evidence="1 2">
    <name type="scientific">Haloactinospora alba</name>
    <dbReference type="NCBI Taxonomy" id="405555"/>
    <lineage>
        <taxon>Bacteria</taxon>
        <taxon>Bacillati</taxon>
        <taxon>Actinomycetota</taxon>
        <taxon>Actinomycetes</taxon>
        <taxon>Streptosporangiales</taxon>
        <taxon>Nocardiopsidaceae</taxon>
        <taxon>Haloactinospora</taxon>
    </lineage>
</organism>
<dbReference type="OrthoDB" id="3695133at2"/>
<dbReference type="AlphaFoldDB" id="A0A543NM01"/>
<dbReference type="Proteomes" id="UP000317422">
    <property type="component" value="Unassembled WGS sequence"/>
</dbReference>
<accession>A0A543NM01</accession>
<proteinExistence type="predicted"/>
<protein>
    <recommendedName>
        <fullName evidence="3">HEAT repeat protein</fullName>
    </recommendedName>
</protein>
<dbReference type="InterPro" id="IPR049796">
    <property type="entry name" value="CdiI_Ct-like"/>
</dbReference>
<keyword evidence="2" id="KW-1185">Reference proteome</keyword>
<dbReference type="RefSeq" id="WP_141924282.1">
    <property type="nucleotide sequence ID" value="NZ_VFQC01000001.1"/>
</dbReference>
<name>A0A543NM01_9ACTN</name>